<sequence>MTAPCARVADMFAITVRTEDGRRHVRVDAGGLAGLIGRLGGRNDRFLVVQRIPDLPEVFVQVWHENGGDYVLEHRDGAPDRHFQTVLDDPGPVIAAITRWARPEEDWDSGLDWTSLDLGPSEPPPPLELDQDERERLDARVREVIVGGYATRAQLAELAQEYLVSDDRHPVSPEQARLLADRMWLERVEEQASWQGETDPERLSRAFAALEASGITAREHFACCRSCGQAEIWSAGAPDARGYVYFHSQCTDSAARGHGLALLYGGFDGSSDTTASIGREVVAALEKTGLPVEWNGDPSQSITVTPLDWRKRLIG</sequence>
<feature type="domain" description="DUF6891" evidence="1">
    <location>
        <begin position="131"/>
        <end position="313"/>
    </location>
</feature>
<reference evidence="2 3" key="1">
    <citation type="journal article" date="2016" name="Genome Announc.">
        <title>Draft Genome Sequence of Planomonospora sphaerica JCM9374, a Rare Actinomycete.</title>
        <authorList>
            <person name="Dohra H."/>
            <person name="Suzuki T."/>
            <person name="Inoue Y."/>
            <person name="Kodani S."/>
        </authorList>
    </citation>
    <scope>NUCLEOTIDE SEQUENCE [LARGE SCALE GENOMIC DNA]</scope>
    <source>
        <strain evidence="2 3">JCM 9374</strain>
    </source>
</reference>
<accession>A0A171DDR5</accession>
<dbReference type="Proteomes" id="UP000077701">
    <property type="component" value="Unassembled WGS sequence"/>
</dbReference>
<proteinExistence type="predicted"/>
<name>A0A171DDR5_9ACTN</name>
<organism evidence="2 3">
    <name type="scientific">Planomonospora sphaerica</name>
    <dbReference type="NCBI Taxonomy" id="161355"/>
    <lineage>
        <taxon>Bacteria</taxon>
        <taxon>Bacillati</taxon>
        <taxon>Actinomycetota</taxon>
        <taxon>Actinomycetes</taxon>
        <taxon>Streptosporangiales</taxon>
        <taxon>Streptosporangiaceae</taxon>
        <taxon>Planomonospora</taxon>
    </lineage>
</organism>
<evidence type="ECO:0000259" key="1">
    <source>
        <dbReference type="Pfam" id="PF21831"/>
    </source>
</evidence>
<dbReference type="AlphaFoldDB" id="A0A171DDR5"/>
<evidence type="ECO:0000313" key="2">
    <source>
        <dbReference type="EMBL" id="GAT68082.1"/>
    </source>
</evidence>
<reference evidence="3" key="2">
    <citation type="submission" date="2016-04" db="EMBL/GenBank/DDBJ databases">
        <title>Planomonospora sphaerica JCM9374 whole genome shotgun sequence.</title>
        <authorList>
            <person name="Suzuki T."/>
            <person name="Dohra H."/>
            <person name="Kodani S."/>
        </authorList>
    </citation>
    <scope>NUCLEOTIDE SEQUENCE [LARGE SCALE GENOMIC DNA]</scope>
    <source>
        <strain evidence="3">JCM 9374</strain>
    </source>
</reference>
<comment type="caution">
    <text evidence="2">The sequence shown here is derived from an EMBL/GenBank/DDBJ whole genome shotgun (WGS) entry which is preliminary data.</text>
</comment>
<dbReference type="InterPro" id="IPR054186">
    <property type="entry name" value="DUF6891"/>
</dbReference>
<dbReference type="STRING" id="161355.PS9374_03743"/>
<dbReference type="Pfam" id="PF21831">
    <property type="entry name" value="DUF6891"/>
    <property type="match status" value="1"/>
</dbReference>
<keyword evidence="3" id="KW-1185">Reference proteome</keyword>
<evidence type="ECO:0000313" key="3">
    <source>
        <dbReference type="Proteomes" id="UP000077701"/>
    </source>
</evidence>
<gene>
    <name evidence="2" type="ORF">PS9374_03743</name>
</gene>
<protein>
    <submittedName>
        <fullName evidence="2">cAMP-binding protein</fullName>
    </submittedName>
</protein>
<dbReference type="EMBL" id="BDCX01000008">
    <property type="protein sequence ID" value="GAT68082.1"/>
    <property type="molecule type" value="Genomic_DNA"/>
</dbReference>